<proteinExistence type="predicted"/>
<feature type="region of interest" description="Disordered" evidence="1">
    <location>
        <begin position="110"/>
        <end position="130"/>
    </location>
</feature>
<name>A0AAV3R3M9_LITER</name>
<reference evidence="2 3" key="1">
    <citation type="submission" date="2024-01" db="EMBL/GenBank/DDBJ databases">
        <title>The complete chloroplast genome sequence of Lithospermum erythrorhizon: insights into the phylogenetic relationship among Boraginaceae species and the maternal lineages of purple gromwells.</title>
        <authorList>
            <person name="Okada T."/>
            <person name="Watanabe K."/>
        </authorList>
    </citation>
    <scope>NUCLEOTIDE SEQUENCE [LARGE SCALE GENOMIC DNA]</scope>
</reference>
<gene>
    <name evidence="2" type="ORF">LIER_23973</name>
</gene>
<evidence type="ECO:0000313" key="3">
    <source>
        <dbReference type="Proteomes" id="UP001454036"/>
    </source>
</evidence>
<dbReference type="Proteomes" id="UP001454036">
    <property type="component" value="Unassembled WGS sequence"/>
</dbReference>
<comment type="caution">
    <text evidence="2">The sequence shown here is derived from an EMBL/GenBank/DDBJ whole genome shotgun (WGS) entry which is preliminary data.</text>
</comment>
<sequence>MGKAAIVCMRLSTKDTLRSGNRIDNVQCVLCDGEETSEHCCETTQECPAEYPGSEGGSSCSPEMARLIQRLMEKIIGSVMDQLKERVPQLMGGTPVVSSFIREDREETYTHTPPIRSDHEPLTGQHNRKGLQRRMMRQTLATDTLALLQKQIDTLTERVAEHTRRGTNTEL</sequence>
<evidence type="ECO:0000313" key="2">
    <source>
        <dbReference type="EMBL" id="GAA0169503.1"/>
    </source>
</evidence>
<dbReference type="EMBL" id="BAABME010006870">
    <property type="protein sequence ID" value="GAA0169503.1"/>
    <property type="molecule type" value="Genomic_DNA"/>
</dbReference>
<organism evidence="2 3">
    <name type="scientific">Lithospermum erythrorhizon</name>
    <name type="common">Purple gromwell</name>
    <name type="synonym">Lithospermum officinale var. erythrorhizon</name>
    <dbReference type="NCBI Taxonomy" id="34254"/>
    <lineage>
        <taxon>Eukaryota</taxon>
        <taxon>Viridiplantae</taxon>
        <taxon>Streptophyta</taxon>
        <taxon>Embryophyta</taxon>
        <taxon>Tracheophyta</taxon>
        <taxon>Spermatophyta</taxon>
        <taxon>Magnoliopsida</taxon>
        <taxon>eudicotyledons</taxon>
        <taxon>Gunneridae</taxon>
        <taxon>Pentapetalae</taxon>
        <taxon>asterids</taxon>
        <taxon>lamiids</taxon>
        <taxon>Boraginales</taxon>
        <taxon>Boraginaceae</taxon>
        <taxon>Boraginoideae</taxon>
        <taxon>Lithospermeae</taxon>
        <taxon>Lithospermum</taxon>
    </lineage>
</organism>
<accession>A0AAV3R3M9</accession>
<keyword evidence="3" id="KW-1185">Reference proteome</keyword>
<protein>
    <submittedName>
        <fullName evidence="2">Uncharacterized protein</fullName>
    </submittedName>
</protein>
<evidence type="ECO:0000256" key="1">
    <source>
        <dbReference type="SAM" id="MobiDB-lite"/>
    </source>
</evidence>
<dbReference type="AlphaFoldDB" id="A0AAV3R3M9"/>